<gene>
    <name evidence="2" type="ordered locus">Marme_3074</name>
</gene>
<keyword evidence="1" id="KW-0472">Membrane</keyword>
<evidence type="ECO:0000256" key="1">
    <source>
        <dbReference type="SAM" id="Phobius"/>
    </source>
</evidence>
<dbReference type="AlphaFoldDB" id="F2K2B3"/>
<accession>F2K2B3</accession>
<reference evidence="2 3" key="1">
    <citation type="journal article" date="2012" name="Stand. Genomic Sci.">
        <title>Complete genome sequence of the melanogenic marine bacterium Marinomonas mediterranea type strain (MMB-1(T)).</title>
        <authorList>
            <person name="Lucas-Elio P."/>
            <person name="Goodwin L."/>
            <person name="Woyke T."/>
            <person name="Pitluck S."/>
            <person name="Nolan M."/>
            <person name="Kyrpides N.C."/>
            <person name="Detter J.C."/>
            <person name="Copeland A."/>
            <person name="Teshima H."/>
            <person name="Bruce D."/>
            <person name="Detter C."/>
            <person name="Tapia R."/>
            <person name="Han S."/>
            <person name="Land M.L."/>
            <person name="Ivanova N."/>
            <person name="Mikhailova N."/>
            <person name="Johnston A.W."/>
            <person name="Sanchez-Amat A."/>
        </authorList>
    </citation>
    <scope>NUCLEOTIDE SEQUENCE [LARGE SCALE GENOMIC DNA]</scope>
    <source>
        <strain evidence="3">ATCC 700492 / JCM 21426 / NBRC 103028 / MMB-1</strain>
    </source>
</reference>
<dbReference type="EMBL" id="CP002583">
    <property type="protein sequence ID" value="ADZ92293.1"/>
    <property type="molecule type" value="Genomic_DNA"/>
</dbReference>
<evidence type="ECO:0000313" key="2">
    <source>
        <dbReference type="EMBL" id="ADZ92293.1"/>
    </source>
</evidence>
<keyword evidence="3" id="KW-1185">Reference proteome</keyword>
<dbReference type="OrthoDB" id="6107053at2"/>
<protein>
    <submittedName>
        <fullName evidence="2">Uncharacterized protein</fullName>
    </submittedName>
</protein>
<keyword evidence="1" id="KW-0812">Transmembrane</keyword>
<dbReference type="STRING" id="717774.Marme_3074"/>
<dbReference type="RefSeq" id="WP_013662195.1">
    <property type="nucleotide sequence ID" value="NC_015276.1"/>
</dbReference>
<sequence length="138" mass="15975">MKRAQRGWFSAPAIVITVIFSAVLVAHYHEILDKRMLLMKNAAADTRGLSNEAGGIERDVLFQRPSQLSECVSFCPLTTVNWKQESLFGRRYWFTSHYIVNENGDRLTRVCITQDKHTTRCFWQKNRTQLGSARIVIR</sequence>
<evidence type="ECO:0000313" key="3">
    <source>
        <dbReference type="Proteomes" id="UP000001062"/>
    </source>
</evidence>
<dbReference type="KEGG" id="mme:Marme_3074"/>
<name>F2K2B3_MARM1</name>
<feature type="transmembrane region" description="Helical" evidence="1">
    <location>
        <begin position="7"/>
        <end position="28"/>
    </location>
</feature>
<proteinExistence type="predicted"/>
<organism evidence="2 3">
    <name type="scientific">Marinomonas mediterranea (strain ATCC 700492 / JCM 21426 / NBRC 103028 / MMB-1)</name>
    <dbReference type="NCBI Taxonomy" id="717774"/>
    <lineage>
        <taxon>Bacteria</taxon>
        <taxon>Pseudomonadati</taxon>
        <taxon>Pseudomonadota</taxon>
        <taxon>Gammaproteobacteria</taxon>
        <taxon>Oceanospirillales</taxon>
        <taxon>Oceanospirillaceae</taxon>
        <taxon>Marinomonas</taxon>
    </lineage>
</organism>
<keyword evidence="1" id="KW-1133">Transmembrane helix</keyword>
<dbReference type="HOGENOM" id="CLU_1852800_0_0_6"/>
<dbReference type="Proteomes" id="UP000001062">
    <property type="component" value="Chromosome"/>
</dbReference>
<dbReference type="PATRIC" id="fig|717774.3.peg.3163"/>